<dbReference type="Proteomes" id="UP000056209">
    <property type="component" value="Unassembled WGS sequence"/>
</dbReference>
<gene>
    <name evidence="2" type="ORF">DEIGR_100596</name>
</gene>
<dbReference type="AlphaFoldDB" id="A0A100HJK2"/>
<evidence type="ECO:0000313" key="3">
    <source>
        <dbReference type="Proteomes" id="UP000056209"/>
    </source>
</evidence>
<proteinExistence type="predicted"/>
<dbReference type="EMBL" id="BCMS01000001">
    <property type="protein sequence ID" value="GAQ20569.1"/>
    <property type="molecule type" value="Genomic_DNA"/>
</dbReference>
<keyword evidence="1" id="KW-1133">Transmembrane helix</keyword>
<organism evidence="2 3">
    <name type="scientific">Deinococcus grandis</name>
    <dbReference type="NCBI Taxonomy" id="57498"/>
    <lineage>
        <taxon>Bacteria</taxon>
        <taxon>Thermotogati</taxon>
        <taxon>Deinococcota</taxon>
        <taxon>Deinococci</taxon>
        <taxon>Deinococcales</taxon>
        <taxon>Deinococcaceae</taxon>
        <taxon>Deinococcus</taxon>
    </lineage>
</organism>
<name>A0A100HJK2_9DEIO</name>
<dbReference type="RefSeq" id="WP_169796847.1">
    <property type="nucleotide sequence ID" value="NZ_BCMS01000001.1"/>
</dbReference>
<protein>
    <submittedName>
        <fullName evidence="2">Uncharacterized protein</fullName>
    </submittedName>
</protein>
<reference evidence="3" key="1">
    <citation type="submission" date="2015-11" db="EMBL/GenBank/DDBJ databases">
        <title>Draft Genome Sequence of the Radioresistant Bacterium Deinococcus grandis, Isolated from Freshwater Fish in Japan.</title>
        <authorList>
            <person name="Satoh K."/>
            <person name="Onodera T."/>
            <person name="Omoso K."/>
            <person name="Takeda-Yano K."/>
            <person name="Katayama T."/>
            <person name="Oono Y."/>
            <person name="Narumi I."/>
        </authorList>
    </citation>
    <scope>NUCLEOTIDE SEQUENCE [LARGE SCALE GENOMIC DNA]</scope>
    <source>
        <strain evidence="3">ATCC 43672</strain>
    </source>
</reference>
<comment type="caution">
    <text evidence="2">The sequence shown here is derived from an EMBL/GenBank/DDBJ whole genome shotgun (WGS) entry which is preliminary data.</text>
</comment>
<feature type="transmembrane region" description="Helical" evidence="1">
    <location>
        <begin position="33"/>
        <end position="51"/>
    </location>
</feature>
<keyword evidence="3" id="KW-1185">Reference proteome</keyword>
<accession>A0A100HJK2</accession>
<feature type="transmembrane region" description="Helical" evidence="1">
    <location>
        <begin position="6"/>
        <end position="26"/>
    </location>
</feature>
<sequence>MNAPAWRIWLVTALVIGWGILTIRFASKQEWPMALLCVVLLVSNGVTLYRLTKNGK</sequence>
<keyword evidence="1" id="KW-0812">Transmembrane</keyword>
<evidence type="ECO:0000256" key="1">
    <source>
        <dbReference type="SAM" id="Phobius"/>
    </source>
</evidence>
<evidence type="ECO:0000313" key="2">
    <source>
        <dbReference type="EMBL" id="GAQ20569.1"/>
    </source>
</evidence>
<keyword evidence="1" id="KW-0472">Membrane</keyword>